<dbReference type="InterPro" id="IPR006062">
    <property type="entry name" value="His_biosynth"/>
</dbReference>
<evidence type="ECO:0000256" key="2">
    <source>
        <dbReference type="ARBA" id="ARBA00022605"/>
    </source>
</evidence>
<dbReference type="EMBL" id="JAZIBG010000009">
    <property type="protein sequence ID" value="MEF7612960.1"/>
    <property type="molecule type" value="Genomic_DNA"/>
</dbReference>
<keyword evidence="3 5" id="KW-0368">Histidine biosynthesis</keyword>
<evidence type="ECO:0000313" key="6">
    <source>
        <dbReference type="EMBL" id="MEF7612960.1"/>
    </source>
</evidence>
<keyword evidence="7" id="KW-1185">Reference proteome</keyword>
<dbReference type="Proteomes" id="UP001336250">
    <property type="component" value="Unassembled WGS sequence"/>
</dbReference>
<dbReference type="GO" id="GO:0000105">
    <property type="term" value="P:L-histidine biosynthetic process"/>
    <property type="evidence" value="ECO:0007669"/>
    <property type="project" value="UniProtKB-KW"/>
</dbReference>
<organism evidence="6 7">
    <name type="scientific">Aquincola agrisoli</name>
    <dbReference type="NCBI Taxonomy" id="3119538"/>
    <lineage>
        <taxon>Bacteria</taxon>
        <taxon>Pseudomonadati</taxon>
        <taxon>Pseudomonadota</taxon>
        <taxon>Betaproteobacteria</taxon>
        <taxon>Burkholderiales</taxon>
        <taxon>Sphaerotilaceae</taxon>
        <taxon>Aquincola</taxon>
    </lineage>
</organism>
<dbReference type="Gene3D" id="3.20.20.70">
    <property type="entry name" value="Aldolase class I"/>
    <property type="match status" value="1"/>
</dbReference>
<sequence>MTADTSLIPVMDLLGGQVVRGVRGDRQAYRPIESALCRSSDPATVAQVLCTHCAATRLYVADLDALMGGPAQFGVLHTLLEAVPGIELWLDAGFADAAAAAALMTRLGNMSAPHVVPVYGSESLRSREAMAQAFDRSDELGARAALSLDRRDGRPLDPAGCWEAPELWPQRVIVMTLERVGTGAGPDLETLRSVRQRAPAATVIGAGGIRGPEDLAPARQAGADAWLVASALHDLQLPPAARAAS</sequence>
<evidence type="ECO:0000256" key="5">
    <source>
        <dbReference type="RuleBase" id="RU003657"/>
    </source>
</evidence>
<dbReference type="AlphaFoldDB" id="A0AAW9Q6Y5"/>
<reference evidence="6 7" key="1">
    <citation type="submission" date="2024-02" db="EMBL/GenBank/DDBJ databases">
        <title>Genome sequence of Aquincola sp. MAHUQ-54.</title>
        <authorList>
            <person name="Huq M.A."/>
        </authorList>
    </citation>
    <scope>NUCLEOTIDE SEQUENCE [LARGE SCALE GENOMIC DNA]</scope>
    <source>
        <strain evidence="6 7">MAHUQ-54</strain>
    </source>
</reference>
<dbReference type="RefSeq" id="WP_332287872.1">
    <property type="nucleotide sequence ID" value="NZ_JAZIBG010000009.1"/>
</dbReference>
<dbReference type="Pfam" id="PF00977">
    <property type="entry name" value="His_biosynth"/>
    <property type="match status" value="1"/>
</dbReference>
<dbReference type="InterPro" id="IPR013785">
    <property type="entry name" value="Aldolase_TIM"/>
</dbReference>
<comment type="pathway">
    <text evidence="4">Amino-acid biosynthesis.</text>
</comment>
<keyword evidence="2 5" id="KW-0028">Amino-acid biosynthesis</keyword>
<dbReference type="SUPFAM" id="SSF51366">
    <property type="entry name" value="Ribulose-phoshate binding barrel"/>
    <property type="match status" value="1"/>
</dbReference>
<name>A0AAW9Q6Y5_9BURK</name>
<evidence type="ECO:0000313" key="7">
    <source>
        <dbReference type="Proteomes" id="UP001336250"/>
    </source>
</evidence>
<accession>A0AAW9Q6Y5</accession>
<protein>
    <submittedName>
        <fullName evidence="6">HisA/HisF-related TIM barrel protein</fullName>
    </submittedName>
</protein>
<evidence type="ECO:0000256" key="4">
    <source>
        <dbReference type="ARBA" id="ARBA00029440"/>
    </source>
</evidence>
<dbReference type="InterPro" id="IPR011060">
    <property type="entry name" value="RibuloseP-bd_barrel"/>
</dbReference>
<evidence type="ECO:0000256" key="1">
    <source>
        <dbReference type="ARBA" id="ARBA00009667"/>
    </source>
</evidence>
<dbReference type="CDD" id="cd04723">
    <property type="entry name" value="HisA_HisF"/>
    <property type="match status" value="1"/>
</dbReference>
<evidence type="ECO:0000256" key="3">
    <source>
        <dbReference type="ARBA" id="ARBA00023102"/>
    </source>
</evidence>
<gene>
    <name evidence="6" type="ORF">V4F39_03485</name>
</gene>
<comment type="caution">
    <text evidence="6">The sequence shown here is derived from an EMBL/GenBank/DDBJ whole genome shotgun (WGS) entry which is preliminary data.</text>
</comment>
<comment type="similarity">
    <text evidence="1 5">Belongs to the HisA/HisF family.</text>
</comment>
<proteinExistence type="inferred from homology"/>